<evidence type="ECO:0000313" key="6">
    <source>
        <dbReference type="Proteomes" id="UP001144256"/>
    </source>
</evidence>
<dbReference type="Gene3D" id="2.60.120.280">
    <property type="entry name" value="Regulatory protein AraC"/>
    <property type="match status" value="1"/>
</dbReference>
<dbReference type="Proteomes" id="UP001144256">
    <property type="component" value="Unassembled WGS sequence"/>
</dbReference>
<dbReference type="RefSeq" id="WP_281817780.1">
    <property type="nucleotide sequence ID" value="NZ_BRLB01000014.1"/>
</dbReference>
<dbReference type="InterPro" id="IPR003313">
    <property type="entry name" value="AraC-bd"/>
</dbReference>
<dbReference type="SUPFAM" id="SSF46689">
    <property type="entry name" value="Homeodomain-like"/>
    <property type="match status" value="2"/>
</dbReference>
<feature type="domain" description="HTH araC/xylS-type" evidence="4">
    <location>
        <begin position="175"/>
        <end position="273"/>
    </location>
</feature>
<dbReference type="PANTHER" id="PTHR43280">
    <property type="entry name" value="ARAC-FAMILY TRANSCRIPTIONAL REGULATOR"/>
    <property type="match status" value="1"/>
</dbReference>
<dbReference type="InterPro" id="IPR018060">
    <property type="entry name" value="HTH_AraC"/>
</dbReference>
<dbReference type="EMBL" id="BRLB01000014">
    <property type="protein sequence ID" value="GKX31087.1"/>
    <property type="molecule type" value="Genomic_DNA"/>
</dbReference>
<dbReference type="GO" id="GO:0043565">
    <property type="term" value="F:sequence-specific DNA binding"/>
    <property type="evidence" value="ECO:0007669"/>
    <property type="project" value="InterPro"/>
</dbReference>
<comment type="caution">
    <text evidence="5">The sequence shown here is derived from an EMBL/GenBank/DDBJ whole genome shotgun (WGS) entry which is preliminary data.</text>
</comment>
<reference evidence="5" key="1">
    <citation type="submission" date="2022-06" db="EMBL/GenBank/DDBJ databases">
        <title>Vallitalea longa sp. nov., an anaerobic bacterium isolated from marine sediment.</title>
        <authorList>
            <person name="Hirano S."/>
            <person name="Terahara T."/>
            <person name="Mori K."/>
            <person name="Hamada M."/>
            <person name="Matsumoto R."/>
            <person name="Kobayashi T."/>
        </authorList>
    </citation>
    <scope>NUCLEOTIDE SEQUENCE</scope>
    <source>
        <strain evidence="5">SH18-1</strain>
    </source>
</reference>
<sequence length="273" mass="31931">MGIHEINKSEFNIEKELTIYHKGYQNCSKGSNFGPFIRDHYIIHFVIEGKGIFRTNDTIYNLHEKQAFLICPNVLTYYEADKKAPWNYYWIGFHGENVKGVLDACNLSYENPILSFDKNKIIEIIVKSIYNLENTRINFELRSKGLLYLLMDELTNISDKKIPTMNDNTSEVYVQNAISYIKRNYSEDIKIKDIANFLNLDRSYLTRIFKEVLCMTPQDYLIHFRIEKAKGLLRSTDLSVSAVGRSVGYPDPYYFSKIFKKMVNLTPKSYGRI</sequence>
<keyword evidence="3" id="KW-0804">Transcription</keyword>
<accession>A0A9W5YBS5</accession>
<dbReference type="AlphaFoldDB" id="A0A9W5YBS5"/>
<dbReference type="Pfam" id="PF02311">
    <property type="entry name" value="AraC_binding"/>
    <property type="match status" value="1"/>
</dbReference>
<keyword evidence="1" id="KW-0805">Transcription regulation</keyword>
<dbReference type="CDD" id="cd06986">
    <property type="entry name" value="cupin_MmsR-like_N"/>
    <property type="match status" value="1"/>
</dbReference>
<dbReference type="GO" id="GO:0003700">
    <property type="term" value="F:DNA-binding transcription factor activity"/>
    <property type="evidence" value="ECO:0007669"/>
    <property type="project" value="InterPro"/>
</dbReference>
<dbReference type="InterPro" id="IPR018062">
    <property type="entry name" value="HTH_AraC-typ_CS"/>
</dbReference>
<evidence type="ECO:0000313" key="5">
    <source>
        <dbReference type="EMBL" id="GKX31087.1"/>
    </source>
</evidence>
<keyword evidence="2" id="KW-0238">DNA-binding</keyword>
<dbReference type="Pfam" id="PF12833">
    <property type="entry name" value="HTH_18"/>
    <property type="match status" value="1"/>
</dbReference>
<dbReference type="PANTHER" id="PTHR43280:SF30">
    <property type="entry name" value="MMSAB OPERON REGULATORY PROTEIN"/>
    <property type="match status" value="1"/>
</dbReference>
<dbReference type="InterPro" id="IPR009057">
    <property type="entry name" value="Homeodomain-like_sf"/>
</dbReference>
<proteinExistence type="predicted"/>
<name>A0A9W5YBS5_9FIRM</name>
<keyword evidence="6" id="KW-1185">Reference proteome</keyword>
<dbReference type="PROSITE" id="PS01124">
    <property type="entry name" value="HTH_ARAC_FAMILY_2"/>
    <property type="match status" value="1"/>
</dbReference>
<dbReference type="SUPFAM" id="SSF51215">
    <property type="entry name" value="Regulatory protein AraC"/>
    <property type="match status" value="1"/>
</dbReference>
<dbReference type="Gene3D" id="1.10.10.60">
    <property type="entry name" value="Homeodomain-like"/>
    <property type="match status" value="2"/>
</dbReference>
<protein>
    <submittedName>
        <fullName evidence="5">AraC family transcriptional regulator</fullName>
    </submittedName>
</protein>
<dbReference type="InterPro" id="IPR037923">
    <property type="entry name" value="HTH-like"/>
</dbReference>
<dbReference type="PROSITE" id="PS00041">
    <property type="entry name" value="HTH_ARAC_FAMILY_1"/>
    <property type="match status" value="1"/>
</dbReference>
<evidence type="ECO:0000256" key="2">
    <source>
        <dbReference type="ARBA" id="ARBA00023125"/>
    </source>
</evidence>
<organism evidence="5 6">
    <name type="scientific">Vallitalea longa</name>
    <dbReference type="NCBI Taxonomy" id="2936439"/>
    <lineage>
        <taxon>Bacteria</taxon>
        <taxon>Bacillati</taxon>
        <taxon>Bacillota</taxon>
        <taxon>Clostridia</taxon>
        <taxon>Lachnospirales</taxon>
        <taxon>Vallitaleaceae</taxon>
        <taxon>Vallitalea</taxon>
    </lineage>
</organism>
<evidence type="ECO:0000256" key="1">
    <source>
        <dbReference type="ARBA" id="ARBA00023015"/>
    </source>
</evidence>
<evidence type="ECO:0000259" key="4">
    <source>
        <dbReference type="PROSITE" id="PS01124"/>
    </source>
</evidence>
<dbReference type="SMART" id="SM00342">
    <property type="entry name" value="HTH_ARAC"/>
    <property type="match status" value="1"/>
</dbReference>
<gene>
    <name evidence="5" type="primary">msmR_3</name>
    <name evidence="5" type="ORF">SH1V18_35670</name>
</gene>
<evidence type="ECO:0000256" key="3">
    <source>
        <dbReference type="ARBA" id="ARBA00023163"/>
    </source>
</evidence>